<evidence type="ECO:0000256" key="5">
    <source>
        <dbReference type="ARBA" id="ARBA00023163"/>
    </source>
</evidence>
<dbReference type="InterPro" id="IPR036864">
    <property type="entry name" value="Zn2-C6_fun-type_DNA-bd_sf"/>
</dbReference>
<dbReference type="RefSeq" id="XP_025511232.1">
    <property type="nucleotide sequence ID" value="XM_025664302.1"/>
</dbReference>
<evidence type="ECO:0000259" key="8">
    <source>
        <dbReference type="PROSITE" id="PS50048"/>
    </source>
</evidence>
<organism evidence="9 10">
    <name type="scientific">Aspergillus piperis CBS 112811</name>
    <dbReference type="NCBI Taxonomy" id="1448313"/>
    <lineage>
        <taxon>Eukaryota</taxon>
        <taxon>Fungi</taxon>
        <taxon>Dikarya</taxon>
        <taxon>Ascomycota</taxon>
        <taxon>Pezizomycotina</taxon>
        <taxon>Eurotiomycetes</taxon>
        <taxon>Eurotiomycetidae</taxon>
        <taxon>Eurotiales</taxon>
        <taxon>Aspergillaceae</taxon>
        <taxon>Aspergillus</taxon>
        <taxon>Aspergillus subgen. Circumdati</taxon>
    </lineage>
</organism>
<dbReference type="GO" id="GO:0009893">
    <property type="term" value="P:positive regulation of metabolic process"/>
    <property type="evidence" value="ECO:0007669"/>
    <property type="project" value="UniProtKB-ARBA"/>
</dbReference>
<feature type="region of interest" description="Disordered" evidence="7">
    <location>
        <begin position="164"/>
        <end position="191"/>
    </location>
</feature>
<dbReference type="GO" id="GO:0000981">
    <property type="term" value="F:DNA-binding transcription factor activity, RNA polymerase II-specific"/>
    <property type="evidence" value="ECO:0007669"/>
    <property type="project" value="InterPro"/>
</dbReference>
<evidence type="ECO:0000313" key="9">
    <source>
        <dbReference type="EMBL" id="RAH53310.1"/>
    </source>
</evidence>
<dbReference type="GeneID" id="37167704"/>
<dbReference type="GO" id="GO:0008270">
    <property type="term" value="F:zinc ion binding"/>
    <property type="evidence" value="ECO:0007669"/>
    <property type="project" value="InterPro"/>
</dbReference>
<dbReference type="GO" id="GO:0003677">
    <property type="term" value="F:DNA binding"/>
    <property type="evidence" value="ECO:0007669"/>
    <property type="project" value="UniProtKB-KW"/>
</dbReference>
<dbReference type="CDD" id="cd00067">
    <property type="entry name" value="GAL4"/>
    <property type="match status" value="1"/>
</dbReference>
<dbReference type="Pfam" id="PF00172">
    <property type="entry name" value="Zn_clus"/>
    <property type="match status" value="1"/>
</dbReference>
<gene>
    <name evidence="9" type="ORF">BO85DRAFT_504517</name>
</gene>
<evidence type="ECO:0000256" key="3">
    <source>
        <dbReference type="ARBA" id="ARBA00023015"/>
    </source>
</evidence>
<sequence length="702" mass="79326">MEDKSDLMPKCRDTLARHITTHGARAEGLFVRARSASACLPCARAKLKCNGGDPCGRCQSKGRNCVYRSFGQIRSPSSAIPDETTPIRDHSITGSDTAELGNAPPNVRLNPVPMPSGQEDMIDVLAVGNRTPRISDTDFSFPWMLDYTNIFQDDPPGDQYNRDIMNFSDPQEHQPPRVQNPSRPSTADATDEDTIIAENFCHVRVPMDRPYRAILEFSSRQLDVGFKEVPFPSQSAFESFIQLYYEYFDCKLSFIHRSILEHRDTPWLLVLAVASVGSQGYDTRVLAQCSLLAMVNLMFTGFKDNVINLQVQRAWLAALVRPFLTSSKRQSSLLCQEVNYDIPSDRWSMWIRSETERRLAYLVDSFCFIFLGMPMTFTATDYQQILPSSEALWRARNADEWRALLTLHVPEAHSLKELFVGPVSTLKASQTSDLSNLCQHLMLFTEEQRVQAASRSWILHDLGSGDLHHQSCPQKSSFGCLDWRYQMLVPPSSAAPSLIANVSDMRKTFFHLLFILRYLPLEKLYTYSGWYASEDDITSARSYLRTWLQNNPELSRECVSHAGALIGKIRSSPTLSCYDPFSLLISVMFLWAFERLKPDSPVAPEESLQDREPAVIFRIDQCDEETIRERWLRGDPGVLVHITGVGLLSSAGGTRRLLQEFLRIIKSRTGWPTLCRGLAVCVRELMDGVAPITTSPHSDHGT</sequence>
<dbReference type="GO" id="GO:0006351">
    <property type="term" value="P:DNA-templated transcription"/>
    <property type="evidence" value="ECO:0007669"/>
    <property type="project" value="InterPro"/>
</dbReference>
<evidence type="ECO:0000256" key="1">
    <source>
        <dbReference type="ARBA" id="ARBA00022723"/>
    </source>
</evidence>
<evidence type="ECO:0000313" key="10">
    <source>
        <dbReference type="Proteomes" id="UP000249526"/>
    </source>
</evidence>
<dbReference type="Gene3D" id="4.10.240.10">
    <property type="entry name" value="Zn(2)-C6 fungal-type DNA-binding domain"/>
    <property type="match status" value="1"/>
</dbReference>
<dbReference type="SUPFAM" id="SSF57701">
    <property type="entry name" value="Zn2/Cys6 DNA-binding domain"/>
    <property type="match status" value="1"/>
</dbReference>
<evidence type="ECO:0000256" key="7">
    <source>
        <dbReference type="SAM" id="MobiDB-lite"/>
    </source>
</evidence>
<dbReference type="PROSITE" id="PS00463">
    <property type="entry name" value="ZN2_CY6_FUNGAL_1"/>
    <property type="match status" value="1"/>
</dbReference>
<dbReference type="PROSITE" id="PS50048">
    <property type="entry name" value="ZN2_CY6_FUNGAL_2"/>
    <property type="match status" value="1"/>
</dbReference>
<keyword evidence="1" id="KW-0479">Metal-binding</keyword>
<keyword evidence="3" id="KW-0805">Transcription regulation</keyword>
<accession>A0A8G1QW72</accession>
<evidence type="ECO:0000256" key="6">
    <source>
        <dbReference type="ARBA" id="ARBA00023242"/>
    </source>
</evidence>
<dbReference type="PANTHER" id="PTHR47660:SF2">
    <property type="entry name" value="TRANSCRIPTION FACTOR WITH C2H2 AND ZN(2)-CYS(6) DNA BINDING DOMAIN (EUROFUNG)"/>
    <property type="match status" value="1"/>
</dbReference>
<keyword evidence="5" id="KW-0804">Transcription</keyword>
<evidence type="ECO:0000256" key="4">
    <source>
        <dbReference type="ARBA" id="ARBA00023125"/>
    </source>
</evidence>
<keyword evidence="6" id="KW-0539">Nucleus</keyword>
<dbReference type="Proteomes" id="UP000249526">
    <property type="component" value="Unassembled WGS sequence"/>
</dbReference>
<dbReference type="AlphaFoldDB" id="A0A8G1QW72"/>
<feature type="domain" description="Zn(2)-C6 fungal-type" evidence="8">
    <location>
        <begin position="38"/>
        <end position="67"/>
    </location>
</feature>
<dbReference type="CDD" id="cd12148">
    <property type="entry name" value="fungal_TF_MHR"/>
    <property type="match status" value="1"/>
</dbReference>
<dbReference type="PANTHER" id="PTHR47660">
    <property type="entry name" value="TRANSCRIPTION FACTOR WITH C2H2 AND ZN(2)-CYS(6) DNA BINDING DOMAIN (EUROFUNG)-RELATED-RELATED"/>
    <property type="match status" value="1"/>
</dbReference>
<keyword evidence="4" id="KW-0238">DNA-binding</keyword>
<feature type="compositionally biased region" description="Polar residues" evidence="7">
    <location>
        <begin position="177"/>
        <end position="188"/>
    </location>
</feature>
<proteinExistence type="predicted"/>
<protein>
    <recommendedName>
        <fullName evidence="8">Zn(2)-C6 fungal-type domain-containing protein</fullName>
    </recommendedName>
</protein>
<keyword evidence="2" id="KW-0862">Zinc</keyword>
<evidence type="ECO:0000256" key="2">
    <source>
        <dbReference type="ARBA" id="ARBA00022833"/>
    </source>
</evidence>
<name>A0A8G1QW72_9EURO</name>
<keyword evidence="10" id="KW-1185">Reference proteome</keyword>
<dbReference type="InterPro" id="IPR001138">
    <property type="entry name" value="Zn2Cys6_DnaBD"/>
</dbReference>
<reference evidence="9 10" key="1">
    <citation type="submission" date="2018-02" db="EMBL/GenBank/DDBJ databases">
        <title>The genomes of Aspergillus section Nigri reveals drivers in fungal speciation.</title>
        <authorList>
            <consortium name="DOE Joint Genome Institute"/>
            <person name="Vesth T.C."/>
            <person name="Nybo J."/>
            <person name="Theobald S."/>
            <person name="Brandl J."/>
            <person name="Frisvad J.C."/>
            <person name="Nielsen K.F."/>
            <person name="Lyhne E.K."/>
            <person name="Kogle M.E."/>
            <person name="Kuo A."/>
            <person name="Riley R."/>
            <person name="Clum A."/>
            <person name="Nolan M."/>
            <person name="Lipzen A."/>
            <person name="Salamov A."/>
            <person name="Henrissat B."/>
            <person name="Wiebenga A."/>
            <person name="De vries R.P."/>
            <person name="Grigoriev I.V."/>
            <person name="Mortensen U.H."/>
            <person name="Andersen M.R."/>
            <person name="Baker S.E."/>
        </authorList>
    </citation>
    <scope>NUCLEOTIDE SEQUENCE [LARGE SCALE GENOMIC DNA]</scope>
    <source>
        <strain evidence="9 10">CBS 112811</strain>
    </source>
</reference>
<dbReference type="SMART" id="SM00066">
    <property type="entry name" value="GAL4"/>
    <property type="match status" value="1"/>
</dbReference>
<dbReference type="EMBL" id="KZ825077">
    <property type="protein sequence ID" value="RAH53310.1"/>
    <property type="molecule type" value="Genomic_DNA"/>
</dbReference>